<name>A0ABS8SYF6_DATST</name>
<dbReference type="EMBL" id="JACEIK010000911">
    <property type="protein sequence ID" value="MCD7463765.1"/>
    <property type="molecule type" value="Genomic_DNA"/>
</dbReference>
<reference evidence="1 2" key="1">
    <citation type="journal article" date="2021" name="BMC Genomics">
        <title>Datura genome reveals duplications of psychoactive alkaloid biosynthetic genes and high mutation rate following tissue culture.</title>
        <authorList>
            <person name="Rajewski A."/>
            <person name="Carter-House D."/>
            <person name="Stajich J."/>
            <person name="Litt A."/>
        </authorList>
    </citation>
    <scope>NUCLEOTIDE SEQUENCE [LARGE SCALE GENOMIC DNA]</scope>
    <source>
        <strain evidence="1">AR-01</strain>
    </source>
</reference>
<dbReference type="Proteomes" id="UP000823775">
    <property type="component" value="Unassembled WGS sequence"/>
</dbReference>
<protein>
    <submittedName>
        <fullName evidence="1">Uncharacterized protein</fullName>
    </submittedName>
</protein>
<gene>
    <name evidence="1" type="ORF">HAX54_051335</name>
</gene>
<organism evidence="1 2">
    <name type="scientific">Datura stramonium</name>
    <name type="common">Jimsonweed</name>
    <name type="synonym">Common thornapple</name>
    <dbReference type="NCBI Taxonomy" id="4076"/>
    <lineage>
        <taxon>Eukaryota</taxon>
        <taxon>Viridiplantae</taxon>
        <taxon>Streptophyta</taxon>
        <taxon>Embryophyta</taxon>
        <taxon>Tracheophyta</taxon>
        <taxon>Spermatophyta</taxon>
        <taxon>Magnoliopsida</taxon>
        <taxon>eudicotyledons</taxon>
        <taxon>Gunneridae</taxon>
        <taxon>Pentapetalae</taxon>
        <taxon>asterids</taxon>
        <taxon>lamiids</taxon>
        <taxon>Solanales</taxon>
        <taxon>Solanaceae</taxon>
        <taxon>Solanoideae</taxon>
        <taxon>Datureae</taxon>
        <taxon>Datura</taxon>
    </lineage>
</organism>
<comment type="caution">
    <text evidence="1">The sequence shown here is derived from an EMBL/GenBank/DDBJ whole genome shotgun (WGS) entry which is preliminary data.</text>
</comment>
<feature type="non-terminal residue" evidence="1">
    <location>
        <position position="145"/>
    </location>
</feature>
<evidence type="ECO:0000313" key="2">
    <source>
        <dbReference type="Proteomes" id="UP000823775"/>
    </source>
</evidence>
<proteinExistence type="predicted"/>
<keyword evidence="2" id="KW-1185">Reference proteome</keyword>
<sequence>MALVKLLLLRYCIGSNSTKLSTLHSFAFSHNQFINTEQRTRNGGQDTTTVDPWLVLLSRYGGTPTILTVSLQWHSHRCKVPVNHWLKIFLHIFHPSNPSLNPTPPALPTVDLGENRVFWIKSHDHSIFKSESRSGNKVNCMLPKK</sequence>
<accession>A0ABS8SYF6</accession>
<evidence type="ECO:0000313" key="1">
    <source>
        <dbReference type="EMBL" id="MCD7463765.1"/>
    </source>
</evidence>